<evidence type="ECO:0000313" key="2">
    <source>
        <dbReference type="EMBL" id="GBM01805.1"/>
    </source>
</evidence>
<feature type="compositionally biased region" description="Basic and acidic residues" evidence="1">
    <location>
        <begin position="23"/>
        <end position="45"/>
    </location>
</feature>
<sequence length="76" mass="8395">MIFVPVTTRWLSDTHATTARCHGGQESETEREREVSSVAPAKERSQSPATDHTRWSSTSIISVRSDTSELSAAYTL</sequence>
<organism evidence="2 3">
    <name type="scientific">Araneus ventricosus</name>
    <name type="common">Orbweaver spider</name>
    <name type="synonym">Epeira ventricosa</name>
    <dbReference type="NCBI Taxonomy" id="182803"/>
    <lineage>
        <taxon>Eukaryota</taxon>
        <taxon>Metazoa</taxon>
        <taxon>Ecdysozoa</taxon>
        <taxon>Arthropoda</taxon>
        <taxon>Chelicerata</taxon>
        <taxon>Arachnida</taxon>
        <taxon>Araneae</taxon>
        <taxon>Araneomorphae</taxon>
        <taxon>Entelegynae</taxon>
        <taxon>Araneoidea</taxon>
        <taxon>Araneidae</taxon>
        <taxon>Araneus</taxon>
    </lineage>
</organism>
<keyword evidence="3" id="KW-1185">Reference proteome</keyword>
<protein>
    <submittedName>
        <fullName evidence="2">Uncharacterized protein</fullName>
    </submittedName>
</protein>
<evidence type="ECO:0000256" key="1">
    <source>
        <dbReference type="SAM" id="MobiDB-lite"/>
    </source>
</evidence>
<gene>
    <name evidence="2" type="ORF">AVEN_205468_1</name>
</gene>
<dbReference type="AlphaFoldDB" id="A0A4Y2CEQ1"/>
<dbReference type="EMBL" id="BGPR01000173">
    <property type="protein sequence ID" value="GBM01805.1"/>
    <property type="molecule type" value="Genomic_DNA"/>
</dbReference>
<name>A0A4Y2CEQ1_ARAVE</name>
<feature type="compositionally biased region" description="Polar residues" evidence="1">
    <location>
        <begin position="46"/>
        <end position="57"/>
    </location>
</feature>
<dbReference type="Proteomes" id="UP000499080">
    <property type="component" value="Unassembled WGS sequence"/>
</dbReference>
<proteinExistence type="predicted"/>
<comment type="caution">
    <text evidence="2">The sequence shown here is derived from an EMBL/GenBank/DDBJ whole genome shotgun (WGS) entry which is preliminary data.</text>
</comment>
<feature type="region of interest" description="Disordered" evidence="1">
    <location>
        <begin position="15"/>
        <end position="57"/>
    </location>
</feature>
<reference evidence="2 3" key="1">
    <citation type="journal article" date="2019" name="Sci. Rep.">
        <title>Orb-weaving spider Araneus ventricosus genome elucidates the spidroin gene catalogue.</title>
        <authorList>
            <person name="Kono N."/>
            <person name="Nakamura H."/>
            <person name="Ohtoshi R."/>
            <person name="Moran D.A.P."/>
            <person name="Shinohara A."/>
            <person name="Yoshida Y."/>
            <person name="Fujiwara M."/>
            <person name="Mori M."/>
            <person name="Tomita M."/>
            <person name="Arakawa K."/>
        </authorList>
    </citation>
    <scope>NUCLEOTIDE SEQUENCE [LARGE SCALE GENOMIC DNA]</scope>
</reference>
<accession>A0A4Y2CEQ1</accession>
<evidence type="ECO:0000313" key="3">
    <source>
        <dbReference type="Proteomes" id="UP000499080"/>
    </source>
</evidence>